<keyword evidence="2" id="KW-0732">Signal</keyword>
<protein>
    <submittedName>
        <fullName evidence="3">Uncharacterized protein</fullName>
    </submittedName>
</protein>
<dbReference type="AlphaFoldDB" id="A0A7S2RD31"/>
<sequence length="186" mass="21822">MSVKKLQFCCAPSNTLCCILFFMIMAIQPSYSAFVPNCFGRNIVKNNAINRTRNKGTVLRFYDLKKLLSTYNRAKKKNSKESKSESPYFQELRDAARDPKKFEEFVLKKSAKDNSEKNSTNESKNSDEVKKQENKVYKRVEEWDEDLKNRKDGNGMTWEEKVQFDGLRFGNQVKQNDILQKDLNRF</sequence>
<name>A0A7S2RD31_9STRA</name>
<dbReference type="EMBL" id="HBHI01011091">
    <property type="protein sequence ID" value="CAD9666418.1"/>
    <property type="molecule type" value="Transcribed_RNA"/>
</dbReference>
<feature type="compositionally biased region" description="Basic and acidic residues" evidence="1">
    <location>
        <begin position="124"/>
        <end position="135"/>
    </location>
</feature>
<evidence type="ECO:0000256" key="1">
    <source>
        <dbReference type="SAM" id="MobiDB-lite"/>
    </source>
</evidence>
<accession>A0A7S2RD31</accession>
<feature type="signal peptide" evidence="2">
    <location>
        <begin position="1"/>
        <end position="32"/>
    </location>
</feature>
<evidence type="ECO:0000256" key="2">
    <source>
        <dbReference type="SAM" id="SignalP"/>
    </source>
</evidence>
<gene>
    <name evidence="3" type="ORF">EANT1437_LOCUS5689</name>
</gene>
<evidence type="ECO:0000313" key="3">
    <source>
        <dbReference type="EMBL" id="CAD9666418.1"/>
    </source>
</evidence>
<feature type="region of interest" description="Disordered" evidence="1">
    <location>
        <begin position="112"/>
        <end position="135"/>
    </location>
</feature>
<reference evidence="3" key="1">
    <citation type="submission" date="2021-01" db="EMBL/GenBank/DDBJ databases">
        <authorList>
            <person name="Corre E."/>
            <person name="Pelletier E."/>
            <person name="Niang G."/>
            <person name="Scheremetjew M."/>
            <person name="Finn R."/>
            <person name="Kale V."/>
            <person name="Holt S."/>
            <person name="Cochrane G."/>
            <person name="Meng A."/>
            <person name="Brown T."/>
            <person name="Cohen L."/>
        </authorList>
    </citation>
    <scope>NUCLEOTIDE SEQUENCE</scope>
    <source>
        <strain evidence="3">CCMP1452</strain>
    </source>
</reference>
<organism evidence="3">
    <name type="scientific">Eucampia antarctica</name>
    <dbReference type="NCBI Taxonomy" id="49252"/>
    <lineage>
        <taxon>Eukaryota</taxon>
        <taxon>Sar</taxon>
        <taxon>Stramenopiles</taxon>
        <taxon>Ochrophyta</taxon>
        <taxon>Bacillariophyta</taxon>
        <taxon>Mediophyceae</taxon>
        <taxon>Biddulphiophycidae</taxon>
        <taxon>Hemiaulales</taxon>
        <taxon>Hemiaulaceae</taxon>
        <taxon>Eucampia</taxon>
    </lineage>
</organism>
<proteinExistence type="predicted"/>
<feature type="chain" id="PRO_5030951205" evidence="2">
    <location>
        <begin position="33"/>
        <end position="186"/>
    </location>
</feature>
<feature type="region of interest" description="Disordered" evidence="1">
    <location>
        <begin position="75"/>
        <end position="95"/>
    </location>
</feature>